<comment type="similarity">
    <text evidence="1">Belongs to the hemerythrin family.</text>
</comment>
<keyword evidence="3" id="KW-0408">Iron</keyword>
<evidence type="ECO:0000256" key="2">
    <source>
        <dbReference type="ARBA" id="ARBA00022723"/>
    </source>
</evidence>
<gene>
    <name evidence="5" type="ORF">BROFUL_01768</name>
</gene>
<evidence type="ECO:0000313" key="5">
    <source>
        <dbReference type="EMBL" id="KKO19519.1"/>
    </source>
</evidence>
<dbReference type="EMBL" id="LAQJ01000184">
    <property type="protein sequence ID" value="KKO19519.1"/>
    <property type="molecule type" value="Genomic_DNA"/>
</dbReference>
<dbReference type="AlphaFoldDB" id="A0A0M2UYF1"/>
<keyword evidence="2" id="KW-0479">Metal-binding</keyword>
<dbReference type="PANTHER" id="PTHR37164">
    <property type="entry name" value="BACTERIOHEMERYTHRIN"/>
    <property type="match status" value="1"/>
</dbReference>
<evidence type="ECO:0000256" key="3">
    <source>
        <dbReference type="ARBA" id="ARBA00023004"/>
    </source>
</evidence>
<evidence type="ECO:0000313" key="6">
    <source>
        <dbReference type="Proteomes" id="UP000034954"/>
    </source>
</evidence>
<dbReference type="SUPFAM" id="SSF47188">
    <property type="entry name" value="Hemerythrin-like"/>
    <property type="match status" value="1"/>
</dbReference>
<organism evidence="5 6">
    <name type="scientific">Candidatus Brocadia fulgida</name>
    <dbReference type="NCBI Taxonomy" id="380242"/>
    <lineage>
        <taxon>Bacteria</taxon>
        <taxon>Pseudomonadati</taxon>
        <taxon>Planctomycetota</taxon>
        <taxon>Candidatus Brocadiia</taxon>
        <taxon>Candidatus Brocadiales</taxon>
        <taxon>Candidatus Brocadiaceae</taxon>
        <taxon>Candidatus Brocadia</taxon>
    </lineage>
</organism>
<dbReference type="CDD" id="cd12107">
    <property type="entry name" value="Hemerythrin"/>
    <property type="match status" value="1"/>
</dbReference>
<dbReference type="InterPro" id="IPR035938">
    <property type="entry name" value="Hemerythrin-like_sf"/>
</dbReference>
<protein>
    <submittedName>
        <fullName evidence="5">Myohemerythrin (MHR)</fullName>
    </submittedName>
</protein>
<dbReference type="Proteomes" id="UP000034954">
    <property type="component" value="Unassembled WGS sequence"/>
</dbReference>
<evidence type="ECO:0000259" key="4">
    <source>
        <dbReference type="Pfam" id="PF01814"/>
    </source>
</evidence>
<accession>A0A0M2UYF1</accession>
<dbReference type="InterPro" id="IPR012312">
    <property type="entry name" value="Hemerythrin-like"/>
</dbReference>
<feature type="domain" description="Hemerythrin-like" evidence="4">
    <location>
        <begin position="12"/>
        <end position="126"/>
    </location>
</feature>
<sequence length="134" mass="15564">MATKWSEDLSIGVKAIDEQHKGIFSRVDNLLNAMRQGKGKDEIGKTYTFLADYVVRHFKDEEDLMAKYNYDGCSKQKEEHTRFVKEFSSLKREFETNGTRPNLVIDTQRKLCDWLTNHISNEDKKIGVFLRVAG</sequence>
<reference evidence="5 6" key="1">
    <citation type="journal article" date="2013" name="BMC Microbiol.">
        <title>Identification of the type II cytochrome c maturation pathway in anammox bacteria by comparative genomics.</title>
        <authorList>
            <person name="Ferousi C."/>
            <person name="Speth D.R."/>
            <person name="Reimann J."/>
            <person name="Op den Camp H.J."/>
            <person name="Allen J.W."/>
            <person name="Keltjens J.T."/>
            <person name="Jetten M.S."/>
        </authorList>
    </citation>
    <scope>NUCLEOTIDE SEQUENCE [LARGE SCALE GENOMIC DNA]</scope>
    <source>
        <strain evidence="5">RU1</strain>
    </source>
</reference>
<dbReference type="GO" id="GO:0046872">
    <property type="term" value="F:metal ion binding"/>
    <property type="evidence" value="ECO:0007669"/>
    <property type="project" value="UniProtKB-KW"/>
</dbReference>
<comment type="caution">
    <text evidence="5">The sequence shown here is derived from an EMBL/GenBank/DDBJ whole genome shotgun (WGS) entry which is preliminary data.</text>
</comment>
<keyword evidence="6" id="KW-1185">Reference proteome</keyword>
<evidence type="ECO:0000256" key="1">
    <source>
        <dbReference type="ARBA" id="ARBA00010587"/>
    </source>
</evidence>
<dbReference type="NCBIfam" id="TIGR02481">
    <property type="entry name" value="hemeryth_dom"/>
    <property type="match status" value="1"/>
</dbReference>
<dbReference type="NCBIfam" id="NF033749">
    <property type="entry name" value="bact_hemeryth"/>
    <property type="match status" value="1"/>
</dbReference>
<dbReference type="InterPro" id="IPR050669">
    <property type="entry name" value="Hemerythrin"/>
</dbReference>
<dbReference type="Pfam" id="PF01814">
    <property type="entry name" value="Hemerythrin"/>
    <property type="match status" value="1"/>
</dbReference>
<dbReference type="Gene3D" id="1.20.120.50">
    <property type="entry name" value="Hemerythrin-like"/>
    <property type="match status" value="1"/>
</dbReference>
<dbReference type="InterPro" id="IPR012827">
    <property type="entry name" value="Hemerythrin_metal-bd"/>
</dbReference>
<dbReference type="PANTHER" id="PTHR37164:SF1">
    <property type="entry name" value="BACTERIOHEMERYTHRIN"/>
    <property type="match status" value="1"/>
</dbReference>
<proteinExistence type="inferred from homology"/>
<name>A0A0M2UYF1_9BACT</name>